<dbReference type="InterPro" id="IPR036909">
    <property type="entry name" value="Cyt_c-like_dom_sf"/>
</dbReference>
<comment type="subcellular location">
    <subcellularLocation>
        <location evidence="1">Cell envelope</location>
    </subcellularLocation>
</comment>
<accession>A0A9X0L5M9</accession>
<dbReference type="EMBL" id="LNAL01000006">
    <property type="protein sequence ID" value="KUG08792.1"/>
    <property type="molecule type" value="Genomic_DNA"/>
</dbReference>
<evidence type="ECO:0000313" key="10">
    <source>
        <dbReference type="Proteomes" id="UP000054223"/>
    </source>
</evidence>
<dbReference type="Gene3D" id="1.20.1420.20">
    <property type="entry name" value="M75 peptidase, HXXE motif"/>
    <property type="match status" value="1"/>
</dbReference>
<name>A0A9X0L5M9_SOLP1</name>
<evidence type="ECO:0000256" key="4">
    <source>
        <dbReference type="ARBA" id="ARBA00022729"/>
    </source>
</evidence>
<dbReference type="Pfam" id="PF03150">
    <property type="entry name" value="CCP_MauG"/>
    <property type="match status" value="1"/>
</dbReference>
<dbReference type="PANTHER" id="PTHR30600">
    <property type="entry name" value="CYTOCHROME C PEROXIDASE-RELATED"/>
    <property type="match status" value="1"/>
</dbReference>
<feature type="domain" description="Cytochrome c" evidence="8">
    <location>
        <begin position="451"/>
        <end position="593"/>
    </location>
</feature>
<protein>
    <recommendedName>
        <fullName evidence="8">Cytochrome c domain-containing protein</fullName>
    </recommendedName>
</protein>
<dbReference type="InterPro" id="IPR038352">
    <property type="entry name" value="Imelysin_sf"/>
</dbReference>
<keyword evidence="10" id="KW-1185">Reference proteome</keyword>
<evidence type="ECO:0000256" key="1">
    <source>
        <dbReference type="ARBA" id="ARBA00004196"/>
    </source>
</evidence>
<feature type="domain" description="Cytochrome c" evidence="8">
    <location>
        <begin position="295"/>
        <end position="423"/>
    </location>
</feature>
<dbReference type="GO" id="GO:0004130">
    <property type="term" value="F:cytochrome-c peroxidase activity"/>
    <property type="evidence" value="ECO:0007669"/>
    <property type="project" value="TreeGrafter"/>
</dbReference>
<evidence type="ECO:0000256" key="7">
    <source>
        <dbReference type="PROSITE-ProRule" id="PRU00433"/>
    </source>
</evidence>
<evidence type="ECO:0000313" key="9">
    <source>
        <dbReference type="EMBL" id="KUG08792.1"/>
    </source>
</evidence>
<dbReference type="PROSITE" id="PS51007">
    <property type="entry name" value="CYTC"/>
    <property type="match status" value="2"/>
</dbReference>
<comment type="caution">
    <text evidence="9">The sequence shown here is derived from an EMBL/GenBank/DDBJ whole genome shotgun (WGS) entry which is preliminary data.</text>
</comment>
<evidence type="ECO:0000256" key="5">
    <source>
        <dbReference type="ARBA" id="ARBA00023002"/>
    </source>
</evidence>
<gene>
    <name evidence="9" type="ORF">ASU33_11720</name>
</gene>
<dbReference type="Gene3D" id="1.10.760.10">
    <property type="entry name" value="Cytochrome c-like domain"/>
    <property type="match status" value="2"/>
</dbReference>
<dbReference type="GO" id="GO:0030313">
    <property type="term" value="C:cell envelope"/>
    <property type="evidence" value="ECO:0007669"/>
    <property type="project" value="UniProtKB-SubCell"/>
</dbReference>
<evidence type="ECO:0000256" key="3">
    <source>
        <dbReference type="ARBA" id="ARBA00022723"/>
    </source>
</evidence>
<dbReference type="Proteomes" id="UP000054223">
    <property type="component" value="Unassembled WGS sequence"/>
</dbReference>
<dbReference type="GO" id="GO:0009055">
    <property type="term" value="F:electron transfer activity"/>
    <property type="evidence" value="ECO:0007669"/>
    <property type="project" value="InterPro"/>
</dbReference>
<dbReference type="GO" id="GO:0046872">
    <property type="term" value="F:metal ion binding"/>
    <property type="evidence" value="ECO:0007669"/>
    <property type="project" value="UniProtKB-KW"/>
</dbReference>
<dbReference type="GO" id="GO:0020037">
    <property type="term" value="F:heme binding"/>
    <property type="evidence" value="ECO:0007669"/>
    <property type="project" value="InterPro"/>
</dbReference>
<evidence type="ECO:0000256" key="2">
    <source>
        <dbReference type="ARBA" id="ARBA00022617"/>
    </source>
</evidence>
<dbReference type="AlphaFoldDB" id="A0A9X0L5M9"/>
<keyword evidence="2 7" id="KW-0349">Heme</keyword>
<dbReference type="InterPro" id="IPR009056">
    <property type="entry name" value="Cyt_c-like_dom"/>
</dbReference>
<proteinExistence type="predicted"/>
<reference evidence="9 10" key="1">
    <citation type="submission" date="2015-11" db="EMBL/GenBank/DDBJ databases">
        <title>Solirubrum puertoriconensis gen. nov. an environmental bacteria isolated in Puerto Rico.</title>
        <authorList>
            <person name="Cuebas-Irizarry M.F."/>
            <person name="Montalvo-Rodriguez R."/>
        </authorList>
    </citation>
    <scope>NUCLEOTIDE SEQUENCE [LARGE SCALE GENOMIC DNA]</scope>
    <source>
        <strain evidence="9 10">MC1A</strain>
    </source>
</reference>
<organism evidence="9 10">
    <name type="scientific">Solirubrum puertoriconensis</name>
    <dbReference type="NCBI Taxonomy" id="1751427"/>
    <lineage>
        <taxon>Bacteria</taxon>
        <taxon>Pseudomonadati</taxon>
        <taxon>Bacteroidota</taxon>
        <taxon>Cytophagia</taxon>
        <taxon>Cytophagales</taxon>
    </lineage>
</organism>
<keyword evidence="6 7" id="KW-0408">Iron</keyword>
<sequence>MVVGWSACQRPSLRPHTQTPATQALQQYLGHIAAFDTALLQLRKAVATGQPIAQQQAAFAQARLQYKKLEYLAEYYSPSLAKLLNGPALMEVAEYDQTQRQIPPEGLQVVESYLYPQAYATAQRQELLDQLDMMRSTVKSLERAAATIQLTDAHLFDAARLQLFRVLTLGLSGFDTPASPNAVTEAAASLRAVQAVVRLYAAKQPAKLHVLNQRFAAAQAYLRQDPNAVTFDRLAFITEYGNPLTRELKATQLALGIPFFKEARPLRPDAATFFEATAFDASYYAPTPGQAATPAQVALGQQLFFDPVLSGNGQRSCASCHQPERAFADGLAKSTTFDGRGTVARNSPSLLNAALQRTQFYDGRVLYLEDQAAAVISNPDELHGSLAQAAKLLNSQPTYQGAFAAAFPDSRAEPLGEQHIKAALAGYVRSLVRLNAPFDRYVRGDTAALSASAKRGFNVFMGKGKCGTCHFMPLFNGTVPPAFERSETEVLGVPAQASLHPRTLDADPGKQQVFGIEWQRHAFKTPTLRNVALTAPYMHNGAYRTLEQVVEFYERGGGAGLGLEVPNQTLPFDKLTLSARDKRDLIAFMHALTDTTNLHRQRPKRLLHPPAVVSLSRRYASTRN</sequence>
<keyword evidence="4" id="KW-0732">Signal</keyword>
<dbReference type="PANTHER" id="PTHR30600:SF10">
    <property type="entry name" value="BLL6722 PROTEIN"/>
    <property type="match status" value="1"/>
</dbReference>
<dbReference type="InterPro" id="IPR004852">
    <property type="entry name" value="Di-haem_cyt_c_peroxidsae"/>
</dbReference>
<dbReference type="SUPFAM" id="SSF46626">
    <property type="entry name" value="Cytochrome c"/>
    <property type="match status" value="2"/>
</dbReference>
<dbReference type="InterPro" id="IPR051395">
    <property type="entry name" value="Cytochrome_c_Peroxidase/MauG"/>
</dbReference>
<evidence type="ECO:0000259" key="8">
    <source>
        <dbReference type="PROSITE" id="PS51007"/>
    </source>
</evidence>
<evidence type="ECO:0000256" key="6">
    <source>
        <dbReference type="ARBA" id="ARBA00023004"/>
    </source>
</evidence>
<keyword evidence="3 7" id="KW-0479">Metal-binding</keyword>
<keyword evidence="5" id="KW-0560">Oxidoreductase</keyword>